<dbReference type="AlphaFoldDB" id="A0A4C1UHV9"/>
<evidence type="ECO:0000313" key="1">
    <source>
        <dbReference type="EMBL" id="GBP25720.1"/>
    </source>
</evidence>
<organism evidence="1 2">
    <name type="scientific">Eumeta variegata</name>
    <name type="common">Bagworm moth</name>
    <name type="synonym">Eumeta japonica</name>
    <dbReference type="NCBI Taxonomy" id="151549"/>
    <lineage>
        <taxon>Eukaryota</taxon>
        <taxon>Metazoa</taxon>
        <taxon>Ecdysozoa</taxon>
        <taxon>Arthropoda</taxon>
        <taxon>Hexapoda</taxon>
        <taxon>Insecta</taxon>
        <taxon>Pterygota</taxon>
        <taxon>Neoptera</taxon>
        <taxon>Endopterygota</taxon>
        <taxon>Lepidoptera</taxon>
        <taxon>Glossata</taxon>
        <taxon>Ditrysia</taxon>
        <taxon>Tineoidea</taxon>
        <taxon>Psychidae</taxon>
        <taxon>Oiketicinae</taxon>
        <taxon>Eumeta</taxon>
    </lineage>
</organism>
<dbReference type="EMBL" id="BGZK01000171">
    <property type="protein sequence ID" value="GBP25720.1"/>
    <property type="molecule type" value="Genomic_DNA"/>
</dbReference>
<sequence length="101" mass="10919">MAASRCPRGRSVLLAARAAMKREAIKKLLINSNILPPAMKDRGFYDSDKFGRNKNISGRALRAPTPLCGVLQPALGTARIVLVGVYLKGAKGAYGKRKRPL</sequence>
<gene>
    <name evidence="1" type="ORF">EVAR_12199_1</name>
</gene>
<keyword evidence="2" id="KW-1185">Reference proteome</keyword>
<comment type="caution">
    <text evidence="1">The sequence shown here is derived from an EMBL/GenBank/DDBJ whole genome shotgun (WGS) entry which is preliminary data.</text>
</comment>
<evidence type="ECO:0000313" key="2">
    <source>
        <dbReference type="Proteomes" id="UP000299102"/>
    </source>
</evidence>
<proteinExistence type="predicted"/>
<accession>A0A4C1UHV9</accession>
<dbReference type="Proteomes" id="UP000299102">
    <property type="component" value="Unassembled WGS sequence"/>
</dbReference>
<reference evidence="1 2" key="1">
    <citation type="journal article" date="2019" name="Commun. Biol.">
        <title>The bagworm genome reveals a unique fibroin gene that provides high tensile strength.</title>
        <authorList>
            <person name="Kono N."/>
            <person name="Nakamura H."/>
            <person name="Ohtoshi R."/>
            <person name="Tomita M."/>
            <person name="Numata K."/>
            <person name="Arakawa K."/>
        </authorList>
    </citation>
    <scope>NUCLEOTIDE SEQUENCE [LARGE SCALE GENOMIC DNA]</scope>
</reference>
<name>A0A4C1UHV9_EUMVA</name>
<protein>
    <submittedName>
        <fullName evidence="1">Uncharacterized protein</fullName>
    </submittedName>
</protein>